<dbReference type="WBParaSite" id="ES5_v2.g24425.t1">
    <property type="protein sequence ID" value="ES5_v2.g24425.t1"/>
    <property type="gene ID" value="ES5_v2.g24425"/>
</dbReference>
<protein>
    <submittedName>
        <fullName evidence="2">Uncharacterized protein</fullName>
    </submittedName>
</protein>
<accession>A0AC34G3W2</accession>
<evidence type="ECO:0000313" key="2">
    <source>
        <dbReference type="WBParaSite" id="ES5_v2.g24425.t1"/>
    </source>
</evidence>
<evidence type="ECO:0000313" key="1">
    <source>
        <dbReference type="Proteomes" id="UP000887579"/>
    </source>
</evidence>
<name>A0AC34G3W2_9BILA</name>
<proteinExistence type="predicted"/>
<dbReference type="Proteomes" id="UP000887579">
    <property type="component" value="Unplaced"/>
</dbReference>
<reference evidence="2" key="1">
    <citation type="submission" date="2022-11" db="UniProtKB">
        <authorList>
            <consortium name="WormBaseParasite"/>
        </authorList>
    </citation>
    <scope>IDENTIFICATION</scope>
</reference>
<sequence length="111" mass="12725">MQISDLFAAALTLGPNSSEQKDITALDLRMQKGFNQIELNIKKAKGEILFYNVLEAFDHKINYCLTPCIGETKIKIIDFLMVEWKIVIRKVLGENVLENDFHRYQTCTNGT</sequence>
<organism evidence="1 2">
    <name type="scientific">Panagrolaimus sp. ES5</name>
    <dbReference type="NCBI Taxonomy" id="591445"/>
    <lineage>
        <taxon>Eukaryota</taxon>
        <taxon>Metazoa</taxon>
        <taxon>Ecdysozoa</taxon>
        <taxon>Nematoda</taxon>
        <taxon>Chromadorea</taxon>
        <taxon>Rhabditida</taxon>
        <taxon>Tylenchina</taxon>
        <taxon>Panagrolaimomorpha</taxon>
        <taxon>Panagrolaimoidea</taxon>
        <taxon>Panagrolaimidae</taxon>
        <taxon>Panagrolaimus</taxon>
    </lineage>
</organism>